<dbReference type="RefSeq" id="WP_349298406.1">
    <property type="nucleotide sequence ID" value="NZ_JBEDNQ010000004.1"/>
</dbReference>
<evidence type="ECO:0000313" key="3">
    <source>
        <dbReference type="EMBL" id="MEQ3551344.1"/>
    </source>
</evidence>
<dbReference type="SUPFAM" id="SSF81296">
    <property type="entry name" value="E set domains"/>
    <property type="match status" value="1"/>
</dbReference>
<dbReference type="Gene3D" id="3.90.420.10">
    <property type="entry name" value="Oxidoreductase, molybdopterin-binding domain"/>
    <property type="match status" value="1"/>
</dbReference>
<dbReference type="InterPro" id="IPR032710">
    <property type="entry name" value="NTF2-like_dom_sf"/>
</dbReference>
<dbReference type="Proteomes" id="UP001494902">
    <property type="component" value="Unassembled WGS sequence"/>
</dbReference>
<evidence type="ECO:0000256" key="1">
    <source>
        <dbReference type="SAM" id="MobiDB-lite"/>
    </source>
</evidence>
<comment type="caution">
    <text evidence="3">The sequence shown here is derived from an EMBL/GenBank/DDBJ whole genome shotgun (WGS) entry which is preliminary data.</text>
</comment>
<name>A0ABV1KBS9_9PSEU</name>
<dbReference type="EMBL" id="JBEDNQ010000004">
    <property type="protein sequence ID" value="MEQ3551344.1"/>
    <property type="molecule type" value="Genomic_DNA"/>
</dbReference>
<feature type="domain" description="Oxidoreductase molybdopterin-binding" evidence="2">
    <location>
        <begin position="34"/>
        <end position="113"/>
    </location>
</feature>
<dbReference type="InterPro" id="IPR036374">
    <property type="entry name" value="OxRdtase_Mopterin-bd_sf"/>
</dbReference>
<gene>
    <name evidence="3" type="ORF">WIS52_12765</name>
</gene>
<dbReference type="Pfam" id="PF00174">
    <property type="entry name" value="Oxidored_molyb"/>
    <property type="match status" value="1"/>
</dbReference>
<accession>A0ABV1KBS9</accession>
<reference evidence="3 4" key="1">
    <citation type="submission" date="2024-03" db="EMBL/GenBank/DDBJ databases">
        <title>Draft genome sequence of Pseudonocardia nematodicida JCM 31783.</title>
        <authorList>
            <person name="Butdee W."/>
            <person name="Duangmal K."/>
        </authorList>
    </citation>
    <scope>NUCLEOTIDE SEQUENCE [LARGE SCALE GENOMIC DNA]</scope>
    <source>
        <strain evidence="3 4">JCM 31783</strain>
    </source>
</reference>
<dbReference type="Gene3D" id="3.10.450.50">
    <property type="match status" value="1"/>
</dbReference>
<dbReference type="SUPFAM" id="SSF56524">
    <property type="entry name" value="Oxidoreductase molybdopterin-binding domain"/>
    <property type="match status" value="1"/>
</dbReference>
<dbReference type="InterPro" id="IPR014756">
    <property type="entry name" value="Ig_E-set"/>
</dbReference>
<feature type="region of interest" description="Disordered" evidence="1">
    <location>
        <begin position="291"/>
        <end position="314"/>
    </location>
</feature>
<dbReference type="Pfam" id="PF07366">
    <property type="entry name" value="SnoaL"/>
    <property type="match status" value="1"/>
</dbReference>
<dbReference type="PANTHER" id="PTHR38436:SF1">
    <property type="entry name" value="ESTER CYCLASE"/>
    <property type="match status" value="1"/>
</dbReference>
<sequence>MAGFVVAMAIPPGLPSPPNRTRQRQLDGPRDHPVEVITTLQCAGNRRAGLMAHRDIPGQHPWGPGATSTARRRGVRPADVLAAVGIALGAVALTPGRIHITARAWDNTAAVQPEYPATVWNPKGYVKNSWPTITVTAGHDPELPETAMFHDVRCGHSPIMSKEQNIATQERAAAHINAGEIDAAMDTLFAVDAVDHDPAPGQGPGREGFRGFFRTLTTAFPDAHLEPQTMVVDDENVAFAYTLTGTHNGEFNGVSATGRRIEVRGLQIGRFENGQIVERWVATDEATIMSQIGAGPDDQRREPGPVDKVKNALS</sequence>
<proteinExistence type="predicted"/>
<dbReference type="InterPro" id="IPR000572">
    <property type="entry name" value="OxRdtase_Mopterin-bd_dom"/>
</dbReference>
<feature type="region of interest" description="Disordered" evidence="1">
    <location>
        <begin position="10"/>
        <end position="31"/>
    </location>
</feature>
<evidence type="ECO:0000313" key="4">
    <source>
        <dbReference type="Proteomes" id="UP001494902"/>
    </source>
</evidence>
<dbReference type="InterPro" id="IPR009959">
    <property type="entry name" value="Cyclase_SnoaL-like"/>
</dbReference>
<evidence type="ECO:0000259" key="2">
    <source>
        <dbReference type="Pfam" id="PF00174"/>
    </source>
</evidence>
<keyword evidence="4" id="KW-1185">Reference proteome</keyword>
<protein>
    <submittedName>
        <fullName evidence="3">Ester cyclase</fullName>
    </submittedName>
</protein>
<organism evidence="3 4">
    <name type="scientific">Pseudonocardia nematodicida</name>
    <dbReference type="NCBI Taxonomy" id="1206997"/>
    <lineage>
        <taxon>Bacteria</taxon>
        <taxon>Bacillati</taxon>
        <taxon>Actinomycetota</taxon>
        <taxon>Actinomycetes</taxon>
        <taxon>Pseudonocardiales</taxon>
        <taxon>Pseudonocardiaceae</taxon>
        <taxon>Pseudonocardia</taxon>
    </lineage>
</organism>
<feature type="compositionally biased region" description="Basic and acidic residues" evidence="1">
    <location>
        <begin position="297"/>
        <end position="314"/>
    </location>
</feature>
<dbReference type="SUPFAM" id="SSF54427">
    <property type="entry name" value="NTF2-like"/>
    <property type="match status" value="1"/>
</dbReference>
<dbReference type="PANTHER" id="PTHR38436">
    <property type="entry name" value="POLYKETIDE CYCLASE SNOAL-LIKE DOMAIN"/>
    <property type="match status" value="1"/>
</dbReference>